<dbReference type="Proteomes" id="UP000187735">
    <property type="component" value="Chromosome"/>
</dbReference>
<name>A0A1P8WA01_9PLAN</name>
<gene>
    <name evidence="1" type="ORF">Fuma_00460</name>
</gene>
<reference evidence="1 2" key="1">
    <citation type="journal article" date="2016" name="Front. Microbiol.">
        <title>Fuerstia marisgermanicae gen. nov., sp. nov., an Unusual Member of the Phylum Planctomycetes from the German Wadden Sea.</title>
        <authorList>
            <person name="Kohn T."/>
            <person name="Heuer A."/>
            <person name="Jogler M."/>
            <person name="Vollmers J."/>
            <person name="Boedeker C."/>
            <person name="Bunk B."/>
            <person name="Rast P."/>
            <person name="Borchert D."/>
            <person name="Glockner I."/>
            <person name="Freese H.M."/>
            <person name="Klenk H.P."/>
            <person name="Overmann J."/>
            <person name="Kaster A.K."/>
            <person name="Rohde M."/>
            <person name="Wiegand S."/>
            <person name="Jogler C."/>
        </authorList>
    </citation>
    <scope>NUCLEOTIDE SEQUENCE [LARGE SCALE GENOMIC DNA]</scope>
    <source>
        <strain evidence="1 2">NH11</strain>
    </source>
</reference>
<evidence type="ECO:0000313" key="2">
    <source>
        <dbReference type="Proteomes" id="UP000187735"/>
    </source>
</evidence>
<protein>
    <submittedName>
        <fullName evidence="1">Uncharacterized protein</fullName>
    </submittedName>
</protein>
<dbReference type="KEGG" id="fmr:Fuma_00460"/>
<dbReference type="SUPFAM" id="SSF53649">
    <property type="entry name" value="Alkaline phosphatase-like"/>
    <property type="match status" value="1"/>
</dbReference>
<dbReference type="STRING" id="1891926.Fuma_00460"/>
<dbReference type="EMBL" id="CP017641">
    <property type="protein sequence ID" value="APZ90876.1"/>
    <property type="molecule type" value="Genomic_DNA"/>
</dbReference>
<proteinExistence type="predicted"/>
<evidence type="ECO:0000313" key="1">
    <source>
        <dbReference type="EMBL" id="APZ90876.1"/>
    </source>
</evidence>
<dbReference type="InterPro" id="IPR017850">
    <property type="entry name" value="Alkaline_phosphatase_core_sf"/>
</dbReference>
<dbReference type="RefSeq" id="WP_077022710.1">
    <property type="nucleotide sequence ID" value="NZ_CP017641.1"/>
</dbReference>
<organism evidence="1 2">
    <name type="scientific">Fuerstiella marisgermanici</name>
    <dbReference type="NCBI Taxonomy" id="1891926"/>
    <lineage>
        <taxon>Bacteria</taxon>
        <taxon>Pseudomonadati</taxon>
        <taxon>Planctomycetota</taxon>
        <taxon>Planctomycetia</taxon>
        <taxon>Planctomycetales</taxon>
        <taxon>Planctomycetaceae</taxon>
        <taxon>Fuerstiella</taxon>
    </lineage>
</organism>
<dbReference type="AlphaFoldDB" id="A0A1P8WA01"/>
<keyword evidence="2" id="KW-1185">Reference proteome</keyword>
<sequence length="344" mass="36299">MTGRVCLLTFAQLPDLSPAADASPLTAVVDELTADSVVFDNHYLQHQGPSGVVKSLQLAMAQAANAGGVSAGATGGDGLQTPASVPGTTRSGFADACATCFVVPREKGNDSGFDAPSWLNLTKMQADSTDAALANAGEILSVLQDAEFAWLHVDVAVTEDNHHLLADAVSVMKTLAAGSDDLIMITSLQGHSPAEELPFESILWEGCVRTPMWLQYQTLSHRRIQCCTGSHDIGHTVQDFLSSKAIATETTIPTAAGTQSLLKLAKSPGVIPEREILIRTDSVTAIRTTNFLFAQSVSEGVPETAMYAKPEDIWHVSDVSTEYLATAEEFEAKLRALDADGGGA</sequence>
<accession>A0A1P8WA01</accession>